<feature type="compositionally biased region" description="Polar residues" evidence="2">
    <location>
        <begin position="128"/>
        <end position="138"/>
    </location>
</feature>
<dbReference type="GO" id="GO:0000776">
    <property type="term" value="C:kinetochore"/>
    <property type="evidence" value="ECO:0007669"/>
    <property type="project" value="TreeGrafter"/>
</dbReference>
<feature type="domain" description="Spc7 kinetochore protein" evidence="3">
    <location>
        <begin position="786"/>
        <end position="1110"/>
    </location>
</feature>
<feature type="region of interest" description="Disordered" evidence="2">
    <location>
        <begin position="819"/>
        <end position="838"/>
    </location>
</feature>
<dbReference type="Pfam" id="PF08317">
    <property type="entry name" value="Spc7"/>
    <property type="match status" value="1"/>
</dbReference>
<dbReference type="GO" id="GO:1990758">
    <property type="term" value="P:mitotic sister chromatid biorientation"/>
    <property type="evidence" value="ECO:0007669"/>
    <property type="project" value="TreeGrafter"/>
</dbReference>
<dbReference type="SMART" id="SM01315">
    <property type="entry name" value="Spc7_N"/>
    <property type="match status" value="1"/>
</dbReference>
<feature type="region of interest" description="Disordered" evidence="2">
    <location>
        <begin position="1"/>
        <end position="97"/>
    </location>
</feature>
<feature type="compositionally biased region" description="Polar residues" evidence="2">
    <location>
        <begin position="530"/>
        <end position="546"/>
    </location>
</feature>
<evidence type="ECO:0000313" key="5">
    <source>
        <dbReference type="Proteomes" id="UP001324427"/>
    </source>
</evidence>
<feature type="compositionally biased region" description="Acidic residues" evidence="2">
    <location>
        <begin position="213"/>
        <end position="225"/>
    </location>
</feature>
<dbReference type="SMART" id="SM00787">
    <property type="entry name" value="Spc7"/>
    <property type="match status" value="1"/>
</dbReference>
<dbReference type="GO" id="GO:0007094">
    <property type="term" value="P:mitotic spindle assembly checkpoint signaling"/>
    <property type="evidence" value="ECO:0007669"/>
    <property type="project" value="TreeGrafter"/>
</dbReference>
<reference evidence="4 5" key="1">
    <citation type="submission" date="2021-11" db="EMBL/GenBank/DDBJ databases">
        <title>Black yeast isolated from Biological Soil Crust.</title>
        <authorList>
            <person name="Kurbessoian T."/>
        </authorList>
    </citation>
    <scope>NUCLEOTIDE SEQUENCE [LARGE SCALE GENOMIC DNA]</scope>
    <source>
        <strain evidence="4 5">CCFEE 5522</strain>
    </source>
</reference>
<dbReference type="Pfam" id="PF15402">
    <property type="entry name" value="MELT_2"/>
    <property type="match status" value="6"/>
</dbReference>
<protein>
    <recommendedName>
        <fullName evidence="3">Spc7 kinetochore protein domain-containing protein</fullName>
    </recommendedName>
</protein>
<dbReference type="Proteomes" id="UP001324427">
    <property type="component" value="Unassembled WGS sequence"/>
</dbReference>
<keyword evidence="1" id="KW-0175">Coiled coil</keyword>
<feature type="compositionally biased region" description="Low complexity" evidence="2">
    <location>
        <begin position="198"/>
        <end position="212"/>
    </location>
</feature>
<dbReference type="Pfam" id="PF18210">
    <property type="entry name" value="Knl1_RWD_C"/>
    <property type="match status" value="1"/>
</dbReference>
<sequence>MAIVDNKENVAPLASSDPLQHKSSPSKKASKKGRSKSIGPGDLITSDGPKLDAKQDAKNRRKSTYVPATKSIISADVEKAERQAARRRTLANRRVSFAPEATLHTWDVIEFMRDPTTSTDSSDQTRRASNITRSSNGGSPFKDSPVLDSDDGEPPSTPPEREDEAEALPGEPAHQRETHKQQRRRSSGIPPMNFNNPEDYGSSSGMSGSSDVSESEEDEEEDSGSEDATGTAMSLDLGDETVRSSESGSSTSSSARLEAALRQAAHTAGTRGIDYDENGEDMSMELAGDTVTNAFKPWVQRASVQTVGSASLDQENINPFSPAFKAEIVSRRPATIEEENTEDMSMDVTREIGGIVNQQAQVPESSPADDATMEFTQAVGKIYGNELASPTARSGQKRRRSTTEAGSPGAMASAAHAKRRRSSVARSSMGDDTMDLTVAIGGIQDTGSPAKAERRKSVARRRSSGMLTEQDDATMDFTQAVGGIKAAAASRNEYTASSFDENEELTMELTIVLGGIKAAEQAAVDATPVTPETSQSPVRAAANTTPKDQERFINAPDSGPRRLLTPIFQKQVNHSAEKSISASKRRKTISPGQVSWTGAVFDPTTEPVQPAQEQQLGLPDRPSIAGTPKGSPLKNEFIYPTLPSAEKSASPIRLPSARSSPVKTPTNGNRATPNSELKQQLDAQLQEVEPSPSAEKVLRSSPARLAATPEKASQSQDARASFVDSLKLMSTPRKETLKNVTPRKQNAARQTSPPKTATPSPRPTPKGRANLQPSPARQLSNDLLNVQANDKPVEKVHLQSFLEQAGIRFMDLTASKRRLTTAPTPSKARRDADTDAGMEEGEPEINLENAVVAAACTQPEHDMYQHACHELKHYISEGKKVIKQLEAETYRETPPLIQAYVNSSTDRKVALDTQMRDMKTHARLRSKEMWYGWRSQLLEDLMKALSGIGEGLLRDDEMLQHAEQILDQVLPGLTEQHNGLQVQAEELELATAATSEEEREELQQARESIVKVDGELAQKRRMLEELQQEALEHDRLAGDLQENKAEFTAAIQEAERVREACRGVSLNEISSLKESIKSLEESYGWTIASASSSPPTVTMTYKSQLQLFFHPAAFQVPSQSAQSRPNAPISLSYIAQDREQRPRELTTILRFFLQLLRASLHALPQCSTPVGDLLALVSNGWDTALSVAESERRLCIESMTEARIVSDERLAVESTFLLPKVRTKVRVAFELLAAVGEGMELSTTTEARAWVVYGEKYNEDNMTKFVTERISDVADGWSNAVREMREKLVAKGAKGMRK</sequence>
<comment type="caution">
    <text evidence="4">The sequence shown here is derived from an EMBL/GenBank/DDBJ whole genome shotgun (WGS) entry which is preliminary data.</text>
</comment>
<feature type="region of interest" description="Disordered" evidence="2">
    <location>
        <begin position="110"/>
        <end position="281"/>
    </location>
</feature>
<feature type="compositionally biased region" description="Low complexity" evidence="2">
    <location>
        <begin position="244"/>
        <end position="254"/>
    </location>
</feature>
<evidence type="ECO:0000259" key="3">
    <source>
        <dbReference type="SMART" id="SM00787"/>
    </source>
</evidence>
<name>A0AAV9JNJ9_9PEZI</name>
<dbReference type="PANTHER" id="PTHR28260">
    <property type="entry name" value="SPINDLE POLE BODY COMPONENT SPC105"/>
    <property type="match status" value="1"/>
</dbReference>
<feature type="region of interest" description="Disordered" evidence="2">
    <location>
        <begin position="527"/>
        <end position="561"/>
    </location>
</feature>
<feature type="region of interest" description="Disordered" evidence="2">
    <location>
        <begin position="574"/>
        <end position="775"/>
    </location>
</feature>
<feature type="compositionally biased region" description="Basic and acidic residues" evidence="2">
    <location>
        <begin position="49"/>
        <end position="58"/>
    </location>
</feature>
<feature type="compositionally biased region" description="Basic residues" evidence="2">
    <location>
        <begin position="24"/>
        <end position="35"/>
    </location>
</feature>
<evidence type="ECO:0000256" key="1">
    <source>
        <dbReference type="SAM" id="Coils"/>
    </source>
</evidence>
<evidence type="ECO:0000256" key="2">
    <source>
        <dbReference type="SAM" id="MobiDB-lite"/>
    </source>
</evidence>
<feature type="compositionally biased region" description="Polar residues" evidence="2">
    <location>
        <begin position="657"/>
        <end position="683"/>
    </location>
</feature>
<dbReference type="InterPro" id="IPR040850">
    <property type="entry name" value="Knl1_RWD_C"/>
</dbReference>
<feature type="compositionally biased region" description="Polar residues" evidence="2">
    <location>
        <begin position="738"/>
        <end position="759"/>
    </location>
</feature>
<evidence type="ECO:0000313" key="4">
    <source>
        <dbReference type="EMBL" id="KAK4547141.1"/>
    </source>
</evidence>
<dbReference type="GO" id="GO:0034501">
    <property type="term" value="P:protein localization to kinetochore"/>
    <property type="evidence" value="ECO:0007669"/>
    <property type="project" value="TreeGrafter"/>
</dbReference>
<feature type="coiled-coil region" evidence="1">
    <location>
        <begin position="995"/>
        <end position="1057"/>
    </location>
</feature>
<dbReference type="PANTHER" id="PTHR28260:SF1">
    <property type="entry name" value="SPINDLE POLE BODY COMPONENT SPC105"/>
    <property type="match status" value="1"/>
</dbReference>
<organism evidence="4 5">
    <name type="scientific">Oleoguttula mirabilis</name>
    <dbReference type="NCBI Taxonomy" id="1507867"/>
    <lineage>
        <taxon>Eukaryota</taxon>
        <taxon>Fungi</taxon>
        <taxon>Dikarya</taxon>
        <taxon>Ascomycota</taxon>
        <taxon>Pezizomycotina</taxon>
        <taxon>Dothideomycetes</taxon>
        <taxon>Dothideomycetidae</taxon>
        <taxon>Mycosphaerellales</taxon>
        <taxon>Teratosphaeriaceae</taxon>
        <taxon>Oleoguttula</taxon>
    </lineage>
</organism>
<dbReference type="InterPro" id="IPR033338">
    <property type="entry name" value="Spc105/Spc7"/>
</dbReference>
<dbReference type="EMBL" id="JAVFHQ010000012">
    <property type="protein sequence ID" value="KAK4547141.1"/>
    <property type="molecule type" value="Genomic_DNA"/>
</dbReference>
<accession>A0AAV9JNJ9</accession>
<dbReference type="InterPro" id="IPR013253">
    <property type="entry name" value="Spc7_domain"/>
</dbReference>
<feature type="region of interest" description="Disordered" evidence="2">
    <location>
        <begin position="384"/>
        <end position="474"/>
    </location>
</feature>
<keyword evidence="5" id="KW-1185">Reference proteome</keyword>
<gene>
    <name evidence="4" type="ORF">LTR36_001362</name>
</gene>
<proteinExistence type="predicted"/>